<dbReference type="Gene3D" id="3.30.1490.300">
    <property type="match status" value="1"/>
</dbReference>
<dbReference type="Proteomes" id="UP000070427">
    <property type="component" value="Unassembled WGS sequence"/>
</dbReference>
<evidence type="ECO:0000259" key="1">
    <source>
        <dbReference type="SMART" id="SM00842"/>
    </source>
</evidence>
<dbReference type="SUPFAM" id="SSF53067">
    <property type="entry name" value="Actin-like ATPase domain"/>
    <property type="match status" value="2"/>
</dbReference>
<keyword evidence="2" id="KW-0132">Cell division</keyword>
<dbReference type="InParanoid" id="A0A140LA74"/>
<dbReference type="PANTHER" id="PTHR32432">
    <property type="entry name" value="CELL DIVISION PROTEIN FTSA-RELATED"/>
    <property type="match status" value="1"/>
</dbReference>
<sequence length="587" mass="63506">MSGEVFALDIGTRTIVGLVLCKSGREFSIKDYEVLEHETRAMYDGQVHDVELVADGVRRLKESLESRLGYELKKAAVAAAGRTLATIETRAEKRLSPYREVDGDDIRSLTVEALEKAIEAVSGKSAKEGFLEYHCVGYSVVRWYLEGEPIENLVGQKGRSAAVDIVATFLPRSVVEGLISVLKRCGLELESITLEPIAASSIAVPPSMRKLNIALVDIGAGTSDIAISKDGSIFAYGMVPTAGDEITEKICEAFLLDFQEGERVKRQLLNSTFVEFTDVLGIERRVETRQVMEAIKDAVWDLSAQIAGKILELNGKPPAAVICIGGGSLLPGLQEAIAANLEIPKERVGVKNLKSINFIKGGGADLSGPFAITPVGIGVNAIEGTTLSFLRVWVNGEMVHVLGKDEPTVFQVLMQAGYPSSRILGLPGPALTFELNGKLKVVPGKLGVPAAIRVDGRAAGLDDRVKDGARIEIEEAKPGAPGRARIKDFIKDEDRIFIFVNGRKIPVEPRVFINGKSAGYDDEIPPDSSVEIRKPDLIVNDIFNIIDFDLEGFRGYLDIKVNGMPATLTTALENGDSVELSWKNIHG</sequence>
<keyword evidence="3" id="KW-1185">Reference proteome</keyword>
<dbReference type="RefSeq" id="WP_066353088.1">
    <property type="nucleotide sequence ID" value="NZ_LOED01000011.1"/>
</dbReference>
<dbReference type="InterPro" id="IPR043129">
    <property type="entry name" value="ATPase_NBD"/>
</dbReference>
<feature type="domain" description="SHS2" evidence="1">
    <location>
        <begin position="5"/>
        <end position="203"/>
    </location>
</feature>
<dbReference type="CDD" id="cd24004">
    <property type="entry name" value="ASKHA_NBD_PilM-like"/>
    <property type="match status" value="1"/>
</dbReference>
<evidence type="ECO:0000313" key="3">
    <source>
        <dbReference type="Proteomes" id="UP000070427"/>
    </source>
</evidence>
<dbReference type="PATRIC" id="fig|520764.3.peg.1215"/>
<gene>
    <name evidence="2" type="primary">ftsA_2</name>
    <name evidence="2" type="ORF">AN618_11770</name>
</gene>
<accession>A0A140LA74</accession>
<dbReference type="SMART" id="SM00842">
    <property type="entry name" value="FtsA"/>
    <property type="match status" value="1"/>
</dbReference>
<dbReference type="PANTHER" id="PTHR32432:SF3">
    <property type="entry name" value="ETHANOLAMINE UTILIZATION PROTEIN EUTJ"/>
    <property type="match status" value="1"/>
</dbReference>
<evidence type="ECO:0000313" key="2">
    <source>
        <dbReference type="EMBL" id="KXG77449.1"/>
    </source>
</evidence>
<organism evidence="2 3">
    <name type="scientific">Fervidicola ferrireducens</name>
    <dbReference type="NCBI Taxonomy" id="520764"/>
    <lineage>
        <taxon>Bacteria</taxon>
        <taxon>Bacillati</taxon>
        <taxon>Bacillota</taxon>
        <taxon>Clostridia</taxon>
        <taxon>Thermosediminibacterales</taxon>
        <taxon>Thermosediminibacteraceae</taxon>
        <taxon>Fervidicola</taxon>
    </lineage>
</organism>
<reference evidence="2 3" key="1">
    <citation type="submission" date="2015-12" db="EMBL/GenBank/DDBJ databases">
        <title>Draft genome sequnece of Fervidicola ferrireducens strain Y170.</title>
        <authorList>
            <person name="Patel B.K."/>
        </authorList>
    </citation>
    <scope>NUCLEOTIDE SEQUENCE [LARGE SCALE GENOMIC DNA]</scope>
    <source>
        <strain evidence="2 3">Y170</strain>
    </source>
</reference>
<dbReference type="Gene3D" id="3.30.420.40">
    <property type="match status" value="3"/>
</dbReference>
<proteinExistence type="predicted"/>
<keyword evidence="2" id="KW-0131">Cell cycle</keyword>
<dbReference type="Pfam" id="PF14450">
    <property type="entry name" value="FtsA"/>
    <property type="match status" value="1"/>
</dbReference>
<dbReference type="GO" id="GO:0051301">
    <property type="term" value="P:cell division"/>
    <property type="evidence" value="ECO:0007669"/>
    <property type="project" value="UniProtKB-KW"/>
</dbReference>
<name>A0A140LA74_9FIRM</name>
<protein>
    <submittedName>
        <fullName evidence="2">Cell division protein FtsA</fullName>
    </submittedName>
</protein>
<dbReference type="OrthoDB" id="9768127at2"/>
<comment type="caution">
    <text evidence="2">The sequence shown here is derived from an EMBL/GenBank/DDBJ whole genome shotgun (WGS) entry which is preliminary data.</text>
</comment>
<dbReference type="InterPro" id="IPR003494">
    <property type="entry name" value="SHS2_FtsA"/>
</dbReference>
<dbReference type="EMBL" id="LOED01000011">
    <property type="protein sequence ID" value="KXG77449.1"/>
    <property type="molecule type" value="Genomic_DNA"/>
</dbReference>
<dbReference type="InterPro" id="IPR050696">
    <property type="entry name" value="FtsA/MreB"/>
</dbReference>
<dbReference type="AlphaFoldDB" id="A0A140LA74"/>
<dbReference type="STRING" id="520764.AN618_11770"/>